<sequence>MSLGSRRILLLAFSWSFFFILAGVLPSQGQSNVALLSLERIFDSRDFLGEQFGPARWLSDGSGYTTVEVSNSRRALEIVSYDTETGKRKVEIGERILRPKGSSLPLIINDYQWSKDGHKLLIYTNSKR</sequence>
<protein>
    <recommendedName>
        <fullName evidence="2">Dipeptidylpeptidase IV N-terminal domain-containing protein</fullName>
    </recommendedName>
</protein>
<evidence type="ECO:0008006" key="2">
    <source>
        <dbReference type="Google" id="ProtNLM"/>
    </source>
</evidence>
<evidence type="ECO:0000313" key="1">
    <source>
        <dbReference type="EMBL" id="SVA99800.1"/>
    </source>
</evidence>
<reference evidence="1" key="1">
    <citation type="submission" date="2018-05" db="EMBL/GenBank/DDBJ databases">
        <authorList>
            <person name="Lanie J.A."/>
            <person name="Ng W.-L."/>
            <person name="Kazmierczak K.M."/>
            <person name="Andrzejewski T.M."/>
            <person name="Davidsen T.M."/>
            <person name="Wayne K.J."/>
            <person name="Tettelin H."/>
            <person name="Glass J.I."/>
            <person name="Rusch D."/>
            <person name="Podicherti R."/>
            <person name="Tsui H.-C.T."/>
            <person name="Winkler M.E."/>
        </authorList>
    </citation>
    <scope>NUCLEOTIDE SEQUENCE</scope>
</reference>
<feature type="non-terminal residue" evidence="1">
    <location>
        <position position="128"/>
    </location>
</feature>
<dbReference type="AlphaFoldDB" id="A0A382AE07"/>
<name>A0A382AE07_9ZZZZ</name>
<accession>A0A382AE07</accession>
<gene>
    <name evidence="1" type="ORF">METZ01_LOCUS152654</name>
</gene>
<dbReference type="EMBL" id="UINC01025008">
    <property type="protein sequence ID" value="SVA99800.1"/>
    <property type="molecule type" value="Genomic_DNA"/>
</dbReference>
<proteinExistence type="predicted"/>
<organism evidence="1">
    <name type="scientific">marine metagenome</name>
    <dbReference type="NCBI Taxonomy" id="408172"/>
    <lineage>
        <taxon>unclassified sequences</taxon>
        <taxon>metagenomes</taxon>
        <taxon>ecological metagenomes</taxon>
    </lineage>
</organism>